<dbReference type="RefSeq" id="WP_068758221.1">
    <property type="nucleotide sequence ID" value="NZ_KQ950185.1"/>
</dbReference>
<gene>
    <name evidence="3" type="ORF">AC529_18345</name>
</gene>
<dbReference type="EMBL" id="LGEM01000134">
    <property type="protein sequence ID" value="KUP95295.1"/>
    <property type="molecule type" value="Genomic_DNA"/>
</dbReference>
<reference evidence="4" key="1">
    <citation type="journal article" date="2017" name="Acta Aliment.">
        <title>Plant polysaccharide degrading enzyme system of Thermpbifida cellulosilytica TB100 revealed by de novo genome project data.</title>
        <authorList>
            <person name="Toth A."/>
            <person name="Baka E."/>
            <person name="Luzics S."/>
            <person name="Bata-Vidacs I."/>
            <person name="Nagy I."/>
            <person name="Balint B."/>
            <person name="Herceg R."/>
            <person name="Olasz F."/>
            <person name="Wilk T."/>
            <person name="Nagy T."/>
            <person name="Kriszt B."/>
            <person name="Nagy I."/>
            <person name="Kukolya J."/>
        </authorList>
    </citation>
    <scope>NUCLEOTIDE SEQUENCE [LARGE SCALE GENOMIC DNA]</scope>
    <source>
        <strain evidence="4">TB100</strain>
    </source>
</reference>
<sequence>MRKPHIRWAVLTGAAAVSLAAFGFPALATATEDAAPSVQSAHQESTYLIGGYRVTYLPPGLEQYSSDATASTEGDSRTARLTWLENGTVRGRVDVRDHAEHRTLAEVRDAHYSHLSAPRMTTVNGHPAYLSDVDGEVFWVDEHGTALGVFLDPARWSSAELMAMAEGISRDENAGSTFSVTRRTGRTALEFLRGQDGGSGDAETAQDAEEEQPRLLPAPADAPTYPSSGQLPSDRREAVVRCLAEETGTSSDREIPTEGSVSGPWGNASWNSGLWALVPQPERSSAIGECARRTGLDRTQVQEVADGSADSSGQDGSGPAREEG</sequence>
<feature type="region of interest" description="Disordered" evidence="1">
    <location>
        <begin position="245"/>
        <end position="264"/>
    </location>
</feature>
<feature type="signal peptide" evidence="2">
    <location>
        <begin position="1"/>
        <end position="30"/>
    </location>
</feature>
<organism evidence="3 4">
    <name type="scientific">Thermobifida cellulosilytica TB100</name>
    <dbReference type="NCBI Taxonomy" id="665004"/>
    <lineage>
        <taxon>Bacteria</taxon>
        <taxon>Bacillati</taxon>
        <taxon>Actinomycetota</taxon>
        <taxon>Actinomycetes</taxon>
        <taxon>Streptosporangiales</taxon>
        <taxon>Nocardiopsidaceae</taxon>
        <taxon>Thermobifida</taxon>
    </lineage>
</organism>
<evidence type="ECO:0000313" key="3">
    <source>
        <dbReference type="EMBL" id="KUP95295.1"/>
    </source>
</evidence>
<dbReference type="Proteomes" id="UP000074382">
    <property type="component" value="Unassembled WGS sequence"/>
</dbReference>
<feature type="chain" id="PRO_5007549788" evidence="2">
    <location>
        <begin position="31"/>
        <end position="324"/>
    </location>
</feature>
<name>A0A147KDB9_THECS</name>
<dbReference type="STRING" id="665004.AC529_18345"/>
<keyword evidence="2" id="KW-0732">Signal</keyword>
<dbReference type="AlphaFoldDB" id="A0A147KDB9"/>
<feature type="region of interest" description="Disordered" evidence="1">
    <location>
        <begin position="294"/>
        <end position="324"/>
    </location>
</feature>
<feature type="compositionally biased region" description="Low complexity" evidence="1">
    <location>
        <begin position="305"/>
        <end position="324"/>
    </location>
</feature>
<evidence type="ECO:0000256" key="1">
    <source>
        <dbReference type="SAM" id="MobiDB-lite"/>
    </source>
</evidence>
<evidence type="ECO:0000313" key="4">
    <source>
        <dbReference type="Proteomes" id="UP000074382"/>
    </source>
</evidence>
<keyword evidence="4" id="KW-1185">Reference proteome</keyword>
<feature type="region of interest" description="Disordered" evidence="1">
    <location>
        <begin position="192"/>
        <end position="237"/>
    </location>
</feature>
<protein>
    <submittedName>
        <fullName evidence="3">Uncharacterized protein</fullName>
    </submittedName>
</protein>
<evidence type="ECO:0000256" key="2">
    <source>
        <dbReference type="SAM" id="SignalP"/>
    </source>
</evidence>
<accession>A0A147KDB9</accession>
<comment type="caution">
    <text evidence="3">The sequence shown here is derived from an EMBL/GenBank/DDBJ whole genome shotgun (WGS) entry which is preliminary data.</text>
</comment>
<proteinExistence type="predicted"/>
<dbReference type="PATRIC" id="fig|665004.4.peg.3568"/>
<dbReference type="OrthoDB" id="3436537at2"/>